<protein>
    <recommendedName>
        <fullName evidence="1">BIG2 domain-containing protein</fullName>
    </recommendedName>
</protein>
<sequence>MSKYKLGQWLLSLILILATVGTFTLSGQRLTMPIEATAATVDGKGKPSAAPIGMFGFYINSGFSLQPTDQSSFVGHSKTMTTAAVHSMLNSINLLGRENFQWYQLTDTGAKWTKVSGGTKANLTVTPTQAGTVYYQQTFQYYALTGLLSSTYYSNVVAFKTLDHPIDATSLQVTADSAYLYNNQSVAASTTLHATPTPADATGNITWNIDNPTLATIDTTTGVVTANRSGNSGTVKVTATMTNEDGTPISGSTTIEIGGGLEDQHVTVGQAATFSIKGTSEATPTKVVWHKIDTKGKDTVIANQSGMTYTTPATTNADNQTKVYAAMSFPDSDGTESSKKESVITTNQATLTVLPNLNPQVTITSSMTNLATDTGNTEHHLTNVIAGDSVQISGTFGDSNPDSSLTSGDFAITLPGDATDTSLLIDGQMPIQNPPMADGNGNVVIKVTNINFIDHQTHTFQLGFSSHTVTNKTLTTAVKLTGHNANGTEIGSYSGPDLIIDFIDGALHATAANVDFGNLTYANVGQKITGTVNADNLLTVTDNRRDKVRSVITLRQNGAFNNGNHDLAATLFMTEGDTSLALTNSEQTVVVANKGDTVPSVSSKNNQYLKLQLGNAAIIPGNYTTTLDWAVTAAP</sequence>
<dbReference type="Proteomes" id="UP001596171">
    <property type="component" value="Unassembled WGS sequence"/>
</dbReference>
<name>A0ABW1SM19_9LACO</name>
<evidence type="ECO:0000313" key="2">
    <source>
        <dbReference type="EMBL" id="MFC6202775.1"/>
    </source>
</evidence>
<dbReference type="SMART" id="SM00635">
    <property type="entry name" value="BID_2"/>
    <property type="match status" value="1"/>
</dbReference>
<dbReference type="Gene3D" id="2.60.40.1080">
    <property type="match status" value="1"/>
</dbReference>
<dbReference type="InterPro" id="IPR008964">
    <property type="entry name" value="Invasin/intimin_cell_adhesion"/>
</dbReference>
<evidence type="ECO:0000313" key="3">
    <source>
        <dbReference type="Proteomes" id="UP001596171"/>
    </source>
</evidence>
<dbReference type="EMBL" id="JBHSSE010000027">
    <property type="protein sequence ID" value="MFC6202775.1"/>
    <property type="molecule type" value="Genomic_DNA"/>
</dbReference>
<dbReference type="InterPro" id="IPR003343">
    <property type="entry name" value="Big_2"/>
</dbReference>
<accession>A0ABW1SM19</accession>
<proteinExistence type="predicted"/>
<gene>
    <name evidence="2" type="ORF">ACFP1L_12960</name>
</gene>
<organism evidence="2 3">
    <name type="scientific">Lactiplantibacillus nangangensis</name>
    <dbReference type="NCBI Taxonomy" id="2559917"/>
    <lineage>
        <taxon>Bacteria</taxon>
        <taxon>Bacillati</taxon>
        <taxon>Bacillota</taxon>
        <taxon>Bacilli</taxon>
        <taxon>Lactobacillales</taxon>
        <taxon>Lactobacillaceae</taxon>
        <taxon>Lactiplantibacillus</taxon>
    </lineage>
</organism>
<comment type="caution">
    <text evidence="2">The sequence shown here is derived from an EMBL/GenBank/DDBJ whole genome shotgun (WGS) entry which is preliminary data.</text>
</comment>
<reference evidence="3" key="1">
    <citation type="journal article" date="2019" name="Int. J. Syst. Evol. Microbiol.">
        <title>The Global Catalogue of Microorganisms (GCM) 10K type strain sequencing project: providing services to taxonomists for standard genome sequencing and annotation.</title>
        <authorList>
            <consortium name="The Broad Institute Genomics Platform"/>
            <consortium name="The Broad Institute Genome Sequencing Center for Infectious Disease"/>
            <person name="Wu L."/>
            <person name="Ma J."/>
        </authorList>
    </citation>
    <scope>NUCLEOTIDE SEQUENCE [LARGE SCALE GENOMIC DNA]</scope>
    <source>
        <strain evidence="3">CCM 8930</strain>
    </source>
</reference>
<feature type="domain" description="BIG2" evidence="1">
    <location>
        <begin position="167"/>
        <end position="250"/>
    </location>
</feature>
<keyword evidence="3" id="KW-1185">Reference proteome</keyword>
<dbReference type="RefSeq" id="WP_137616691.1">
    <property type="nucleotide sequence ID" value="NZ_BJDI01000011.1"/>
</dbReference>
<dbReference type="SUPFAM" id="SSF49373">
    <property type="entry name" value="Invasin/intimin cell-adhesion fragments"/>
    <property type="match status" value="1"/>
</dbReference>
<evidence type="ECO:0000259" key="1">
    <source>
        <dbReference type="SMART" id="SM00635"/>
    </source>
</evidence>